<proteinExistence type="predicted"/>
<reference evidence="3" key="1">
    <citation type="submission" date="2017-05" db="EMBL/GenBank/DDBJ databases">
        <authorList>
            <person name="Rodrigo-Torres L."/>
            <person name="Arahal R. D."/>
            <person name="Lucena T."/>
        </authorList>
    </citation>
    <scope>NUCLEOTIDE SEQUENCE [LARGE SCALE GENOMIC DNA]</scope>
    <source>
        <strain evidence="3">CECT 8649</strain>
    </source>
</reference>
<sequence length="74" mass="8722">MRAIAAAEAIPVVPRRTTTASWRRFDAALYKDRNAVERFFSKIKHFRRIATRYDKLARNYLGFTNLVCALKWCK</sequence>
<dbReference type="GO" id="GO:0004803">
    <property type="term" value="F:transposase activity"/>
    <property type="evidence" value="ECO:0007669"/>
    <property type="project" value="InterPro"/>
</dbReference>
<dbReference type="GO" id="GO:0006313">
    <property type="term" value="P:DNA transposition"/>
    <property type="evidence" value="ECO:0007669"/>
    <property type="project" value="InterPro"/>
</dbReference>
<dbReference type="Proteomes" id="UP000225972">
    <property type="component" value="Unassembled WGS sequence"/>
</dbReference>
<organism evidence="2 3">
    <name type="scientific">Pelagimonas phthalicica</name>
    <dbReference type="NCBI Taxonomy" id="1037362"/>
    <lineage>
        <taxon>Bacteria</taxon>
        <taxon>Pseudomonadati</taxon>
        <taxon>Pseudomonadota</taxon>
        <taxon>Alphaproteobacteria</taxon>
        <taxon>Rhodobacterales</taxon>
        <taxon>Roseobacteraceae</taxon>
        <taxon>Pelagimonas</taxon>
    </lineage>
</organism>
<dbReference type="InterPro" id="IPR002559">
    <property type="entry name" value="Transposase_11"/>
</dbReference>
<dbReference type="Pfam" id="PF01609">
    <property type="entry name" value="DDE_Tnp_1"/>
    <property type="match status" value="1"/>
</dbReference>
<gene>
    <name evidence="2" type="ORF">TRP8649_01334</name>
</gene>
<keyword evidence="3" id="KW-1185">Reference proteome</keyword>
<evidence type="ECO:0000259" key="1">
    <source>
        <dbReference type="Pfam" id="PF01609"/>
    </source>
</evidence>
<evidence type="ECO:0000313" key="2">
    <source>
        <dbReference type="EMBL" id="SMX27232.1"/>
    </source>
</evidence>
<name>A0A238JBA0_9RHOB</name>
<accession>A0A238JBA0</accession>
<dbReference type="GO" id="GO:0003677">
    <property type="term" value="F:DNA binding"/>
    <property type="evidence" value="ECO:0007669"/>
    <property type="project" value="InterPro"/>
</dbReference>
<dbReference type="EMBL" id="FXXP01000001">
    <property type="protein sequence ID" value="SMX27232.1"/>
    <property type="molecule type" value="Genomic_DNA"/>
</dbReference>
<evidence type="ECO:0000313" key="3">
    <source>
        <dbReference type="Proteomes" id="UP000225972"/>
    </source>
</evidence>
<dbReference type="AlphaFoldDB" id="A0A238JBA0"/>
<protein>
    <recommendedName>
        <fullName evidence="1">Transposase IS4-like domain-containing protein</fullName>
    </recommendedName>
</protein>
<feature type="domain" description="Transposase IS4-like" evidence="1">
    <location>
        <begin position="17"/>
        <end position="70"/>
    </location>
</feature>